<evidence type="ECO:0000256" key="1">
    <source>
        <dbReference type="ARBA" id="ARBA00004071"/>
    </source>
</evidence>
<proteinExistence type="inferred from homology"/>
<dbReference type="InterPro" id="IPR000933">
    <property type="entry name" value="Glyco_hydro_29"/>
</dbReference>
<feature type="domain" description="Glycoside hydrolase family 29 N-terminal" evidence="7">
    <location>
        <begin position="7"/>
        <end position="340"/>
    </location>
</feature>
<keyword evidence="5" id="KW-0378">Hydrolase</keyword>
<accession>A0AAU9CUA9</accession>
<evidence type="ECO:0000313" key="9">
    <source>
        <dbReference type="Proteomes" id="UP001321861"/>
    </source>
</evidence>
<organism evidence="8 9">
    <name type="scientific">Xylocopilactobacillus apicola</name>
    <dbReference type="NCBI Taxonomy" id="2932184"/>
    <lineage>
        <taxon>Bacteria</taxon>
        <taxon>Bacillati</taxon>
        <taxon>Bacillota</taxon>
        <taxon>Bacilli</taxon>
        <taxon>Lactobacillales</taxon>
        <taxon>Lactobacillaceae</taxon>
        <taxon>Xylocopilactobacillus</taxon>
    </lineage>
</organism>
<evidence type="ECO:0000259" key="7">
    <source>
        <dbReference type="Pfam" id="PF01120"/>
    </source>
</evidence>
<keyword evidence="4" id="KW-0732">Signal</keyword>
<dbReference type="Gene3D" id="3.20.20.80">
    <property type="entry name" value="Glycosidases"/>
    <property type="match status" value="1"/>
</dbReference>
<dbReference type="SMART" id="SM00812">
    <property type="entry name" value="Alpha_L_fucos"/>
    <property type="match status" value="1"/>
</dbReference>
<dbReference type="GO" id="GO:0016139">
    <property type="term" value="P:glycoside catabolic process"/>
    <property type="evidence" value="ECO:0007669"/>
    <property type="project" value="TreeGrafter"/>
</dbReference>
<keyword evidence="9" id="KW-1185">Reference proteome</keyword>
<name>A0AAU9CUA9_9LACO</name>
<evidence type="ECO:0000313" key="8">
    <source>
        <dbReference type="EMBL" id="BDR57577.1"/>
    </source>
</evidence>
<dbReference type="GO" id="GO:0006004">
    <property type="term" value="P:fucose metabolic process"/>
    <property type="evidence" value="ECO:0007669"/>
    <property type="project" value="InterPro"/>
</dbReference>
<dbReference type="EMBL" id="AP026802">
    <property type="protein sequence ID" value="BDR57577.1"/>
    <property type="molecule type" value="Genomic_DNA"/>
</dbReference>
<evidence type="ECO:0000256" key="2">
    <source>
        <dbReference type="ARBA" id="ARBA00007951"/>
    </source>
</evidence>
<dbReference type="PIRSF" id="PIRSF001092">
    <property type="entry name" value="Alpha-L-fucosidase"/>
    <property type="match status" value="1"/>
</dbReference>
<dbReference type="InterPro" id="IPR016286">
    <property type="entry name" value="FUC_metazoa-typ"/>
</dbReference>
<dbReference type="Proteomes" id="UP001321861">
    <property type="component" value="Chromosome"/>
</dbReference>
<reference evidence="8 9" key="1">
    <citation type="journal article" date="2023" name="Microbiol. Spectr.">
        <title>Symbiosis of Carpenter Bees with Uncharacterized Lactic Acid Bacteria Showing NAD Auxotrophy.</title>
        <authorList>
            <person name="Kawasaki S."/>
            <person name="Ozawa K."/>
            <person name="Mori T."/>
            <person name="Yamamoto A."/>
            <person name="Ito M."/>
            <person name="Ohkuma M."/>
            <person name="Sakamoto M."/>
            <person name="Matsutani M."/>
        </authorList>
    </citation>
    <scope>NUCLEOTIDE SEQUENCE [LARGE SCALE GENOMIC DNA]</scope>
    <source>
        <strain evidence="8 9">XA3</strain>
    </source>
</reference>
<dbReference type="GO" id="GO:0005764">
    <property type="term" value="C:lysosome"/>
    <property type="evidence" value="ECO:0007669"/>
    <property type="project" value="TreeGrafter"/>
</dbReference>
<protein>
    <recommendedName>
        <fullName evidence="3">alpha-L-fucosidase</fullName>
        <ecNumber evidence="3">3.2.1.51</ecNumber>
    </recommendedName>
</protein>
<comment type="function">
    <text evidence="1">Alpha-L-fucosidase is responsible for hydrolyzing the alpha-1,6-linked fucose joined to the reducing-end N-acetylglucosamine of the carbohydrate moieties of glycoproteins.</text>
</comment>
<gene>
    <name evidence="8" type="ORF">XA3_00180</name>
</gene>
<evidence type="ECO:0000256" key="3">
    <source>
        <dbReference type="ARBA" id="ARBA00012662"/>
    </source>
</evidence>
<evidence type="ECO:0000256" key="5">
    <source>
        <dbReference type="ARBA" id="ARBA00022801"/>
    </source>
</evidence>
<dbReference type="SUPFAM" id="SSF51445">
    <property type="entry name" value="(Trans)glycosidases"/>
    <property type="match status" value="1"/>
</dbReference>
<keyword evidence="6" id="KW-0326">Glycosidase</keyword>
<evidence type="ECO:0000256" key="6">
    <source>
        <dbReference type="ARBA" id="ARBA00023295"/>
    </source>
</evidence>
<evidence type="ECO:0000256" key="4">
    <source>
        <dbReference type="ARBA" id="ARBA00022729"/>
    </source>
</evidence>
<comment type="similarity">
    <text evidence="2">Belongs to the glycosyl hydrolase 29 family.</text>
</comment>
<dbReference type="AlphaFoldDB" id="A0AAU9CUA9"/>
<dbReference type="PANTHER" id="PTHR10030">
    <property type="entry name" value="ALPHA-L-FUCOSIDASE"/>
    <property type="match status" value="1"/>
</dbReference>
<dbReference type="RefSeq" id="WP_317635537.1">
    <property type="nucleotide sequence ID" value="NZ_AP026802.1"/>
</dbReference>
<dbReference type="PRINTS" id="PR00741">
    <property type="entry name" value="GLHYDRLASE29"/>
</dbReference>
<dbReference type="Pfam" id="PF01120">
    <property type="entry name" value="Alpha_L_fucos"/>
    <property type="match status" value="1"/>
</dbReference>
<dbReference type="EC" id="3.2.1.51" evidence="3"/>
<dbReference type="InterPro" id="IPR057739">
    <property type="entry name" value="Glyco_hydro_29_N"/>
</dbReference>
<dbReference type="KEGG" id="xap:XA3_00180"/>
<sequence length="424" mass="49302">MRKDIVTDQETFNEEYENLPANLIEQLNQFQDDKIGVIFHFGLYSLAGIVESWQLSKEDTWARKKPWRSDLAELRHDYWNLANDFHPNPDNVVSWAATIKDTGIKYGILTTKHHDGFSIFDTKFSNFHSNLDIFKIFSQTMQQHNLKVGAYYSKPDWHNENYWEPGSDPIGRYASYDPKENPAKWQQFNDFVKNQLLELTTNYGPIDILWLDGGWVNKDHHEFLEMESIVKQIRLHQPNILVVDRTIGGLYENYVTPERSIPETPPKKVWESNIPLAKNWGYVPNDQYKTFSEIESMIVEIVSKGGNVILGIGPKPDGTLPHEALKILAQLKIWLQKYGQAIFKTRAVDISNPPAGWFFTQRDNHLYAFVKQDSEKNWDYSQKILSVKALDKNVEVQINDSRVEINKNSSEDEFTVLEMIEETV</sequence>
<dbReference type="InterPro" id="IPR017853">
    <property type="entry name" value="GH"/>
</dbReference>
<dbReference type="PANTHER" id="PTHR10030:SF37">
    <property type="entry name" value="ALPHA-L-FUCOSIDASE-RELATED"/>
    <property type="match status" value="1"/>
</dbReference>
<dbReference type="GO" id="GO:0004560">
    <property type="term" value="F:alpha-L-fucosidase activity"/>
    <property type="evidence" value="ECO:0007669"/>
    <property type="project" value="InterPro"/>
</dbReference>